<evidence type="ECO:0000256" key="8">
    <source>
        <dbReference type="ARBA" id="ARBA00023288"/>
    </source>
</evidence>
<evidence type="ECO:0000256" key="9">
    <source>
        <dbReference type="PIRSR" id="PIRSR601019-1"/>
    </source>
</evidence>
<keyword evidence="3 10" id="KW-0479">Metal-binding</keyword>
<evidence type="ECO:0000256" key="6">
    <source>
        <dbReference type="ARBA" id="ARBA00023139"/>
    </source>
</evidence>
<evidence type="ECO:0000256" key="1">
    <source>
        <dbReference type="ARBA" id="ARBA00011356"/>
    </source>
</evidence>
<sequence>MPRGDEGGCLTAADRKKICWSKFTMGLCQSTEDKQLSQKSKAIDREMMQGHIAQQKVVKLLLLGAGECGKSTVLKQMRILHDHGFSPEEAVQQKSVVYNNTVQAMAMILRAMNSLKITFENPAREKLLLVGNYSAPLNMLLDYKCWRA</sequence>
<dbReference type="AlphaFoldDB" id="A0A2G9UQ67"/>
<dbReference type="PANTHER" id="PTHR10218">
    <property type="entry name" value="GTP-BINDING PROTEIN ALPHA SUBUNIT"/>
    <property type="match status" value="1"/>
</dbReference>
<dbReference type="Gene3D" id="3.40.50.300">
    <property type="entry name" value="P-loop containing nucleotide triphosphate hydrolases"/>
    <property type="match status" value="1"/>
</dbReference>
<dbReference type="PROSITE" id="PS51882">
    <property type="entry name" value="G_ALPHA"/>
    <property type="match status" value="1"/>
</dbReference>
<dbReference type="GO" id="GO:0005834">
    <property type="term" value="C:heterotrimeric G-protein complex"/>
    <property type="evidence" value="ECO:0007669"/>
    <property type="project" value="TreeGrafter"/>
</dbReference>
<keyword evidence="8" id="KW-0449">Lipoprotein</keyword>
<dbReference type="EMBL" id="KZ345715">
    <property type="protein sequence ID" value="PIO72296.1"/>
    <property type="molecule type" value="Genomic_DNA"/>
</dbReference>
<dbReference type="GO" id="GO:0007188">
    <property type="term" value="P:adenylate cyclase-modulating G protein-coupled receptor signaling pathway"/>
    <property type="evidence" value="ECO:0007669"/>
    <property type="project" value="TreeGrafter"/>
</dbReference>
<dbReference type="InterPro" id="IPR011025">
    <property type="entry name" value="GproteinA_insert"/>
</dbReference>
<evidence type="ECO:0000256" key="4">
    <source>
        <dbReference type="ARBA" id="ARBA00022741"/>
    </source>
</evidence>
<dbReference type="GO" id="GO:0046872">
    <property type="term" value="F:metal ion binding"/>
    <property type="evidence" value="ECO:0007669"/>
    <property type="project" value="UniProtKB-KW"/>
</dbReference>
<dbReference type="Proteomes" id="UP000230423">
    <property type="component" value="Unassembled WGS sequence"/>
</dbReference>
<dbReference type="OrthoDB" id="5817230at2759"/>
<dbReference type="GO" id="GO:0031683">
    <property type="term" value="F:G-protein beta/gamma-subunit complex binding"/>
    <property type="evidence" value="ECO:0007669"/>
    <property type="project" value="InterPro"/>
</dbReference>
<dbReference type="GO" id="GO:0003924">
    <property type="term" value="F:GTPase activity"/>
    <property type="evidence" value="ECO:0007669"/>
    <property type="project" value="InterPro"/>
</dbReference>
<feature type="binding site" evidence="10">
    <location>
        <position position="71"/>
    </location>
    <ligand>
        <name>Mg(2+)</name>
        <dbReference type="ChEBI" id="CHEBI:18420"/>
    </ligand>
</feature>
<name>A0A2G9UQ67_TELCI</name>
<keyword evidence="6" id="KW-0564">Palmitate</keyword>
<evidence type="ECO:0000313" key="11">
    <source>
        <dbReference type="EMBL" id="PIO72296.1"/>
    </source>
</evidence>
<dbReference type="SMART" id="SM00275">
    <property type="entry name" value="G_alpha"/>
    <property type="match status" value="1"/>
</dbReference>
<evidence type="ECO:0000256" key="3">
    <source>
        <dbReference type="ARBA" id="ARBA00022723"/>
    </source>
</evidence>
<comment type="subunit">
    <text evidence="1">G proteins are composed of 3 units; alpha, beta and gamma. The alpha chain contains the guanine nucleotide binding site.</text>
</comment>
<evidence type="ECO:0000256" key="7">
    <source>
        <dbReference type="ARBA" id="ARBA00023224"/>
    </source>
</evidence>
<keyword evidence="10" id="KW-0460">Magnesium</keyword>
<dbReference type="SUPFAM" id="SSF47895">
    <property type="entry name" value="Transducin (alpha subunit), insertion domain"/>
    <property type="match status" value="1"/>
</dbReference>
<evidence type="ECO:0000256" key="10">
    <source>
        <dbReference type="PIRSR" id="PIRSR601019-2"/>
    </source>
</evidence>
<dbReference type="Gene3D" id="1.10.400.10">
    <property type="entry name" value="GI Alpha 1, domain 2-like"/>
    <property type="match status" value="1"/>
</dbReference>
<keyword evidence="5 9" id="KW-0342">GTP-binding</keyword>
<keyword evidence="2" id="KW-0519">Myristate</keyword>
<feature type="binding site" evidence="9">
    <location>
        <begin position="67"/>
        <end position="72"/>
    </location>
    <ligand>
        <name>GTP</name>
        <dbReference type="ChEBI" id="CHEBI:37565"/>
    </ligand>
</feature>
<evidence type="ECO:0000256" key="5">
    <source>
        <dbReference type="ARBA" id="ARBA00023134"/>
    </source>
</evidence>
<keyword evidence="12" id="KW-1185">Reference proteome</keyword>
<dbReference type="InterPro" id="IPR027417">
    <property type="entry name" value="P-loop_NTPase"/>
</dbReference>
<dbReference type="Pfam" id="PF00503">
    <property type="entry name" value="G-alpha"/>
    <property type="match status" value="1"/>
</dbReference>
<organism evidence="11 12">
    <name type="scientific">Teladorsagia circumcincta</name>
    <name type="common">Brown stomach worm</name>
    <name type="synonym">Ostertagia circumcincta</name>
    <dbReference type="NCBI Taxonomy" id="45464"/>
    <lineage>
        <taxon>Eukaryota</taxon>
        <taxon>Metazoa</taxon>
        <taxon>Ecdysozoa</taxon>
        <taxon>Nematoda</taxon>
        <taxon>Chromadorea</taxon>
        <taxon>Rhabditida</taxon>
        <taxon>Rhabditina</taxon>
        <taxon>Rhabditomorpha</taxon>
        <taxon>Strongyloidea</taxon>
        <taxon>Trichostrongylidae</taxon>
        <taxon>Teladorsagia</taxon>
    </lineage>
</organism>
<dbReference type="PANTHER" id="PTHR10218:SF245">
    <property type="entry name" value="GUANINE NUCLEOTIDE-BINDING PROTEIN ALPHA-2 SUBUNIT-RELATED"/>
    <property type="match status" value="1"/>
</dbReference>
<evidence type="ECO:0000313" key="12">
    <source>
        <dbReference type="Proteomes" id="UP000230423"/>
    </source>
</evidence>
<protein>
    <submittedName>
        <fullName evidence="11">G-protein alpha subunit</fullName>
    </submittedName>
</protein>
<gene>
    <name evidence="11" type="ORF">TELCIR_05784</name>
</gene>
<proteinExistence type="predicted"/>
<dbReference type="InterPro" id="IPR001019">
    <property type="entry name" value="Gprotein_alpha_su"/>
</dbReference>
<dbReference type="GO" id="GO:0005737">
    <property type="term" value="C:cytoplasm"/>
    <property type="evidence" value="ECO:0007669"/>
    <property type="project" value="TreeGrafter"/>
</dbReference>
<dbReference type="GO" id="GO:0001664">
    <property type="term" value="F:G protein-coupled receptor binding"/>
    <property type="evidence" value="ECO:0007669"/>
    <property type="project" value="TreeGrafter"/>
</dbReference>
<evidence type="ECO:0000256" key="2">
    <source>
        <dbReference type="ARBA" id="ARBA00022707"/>
    </source>
</evidence>
<keyword evidence="4 9" id="KW-0547">Nucleotide-binding</keyword>
<reference evidence="11 12" key="1">
    <citation type="submission" date="2015-09" db="EMBL/GenBank/DDBJ databases">
        <title>Draft genome of the parasitic nematode Teladorsagia circumcincta isolate WARC Sus (inbred).</title>
        <authorList>
            <person name="Mitreva M."/>
        </authorList>
    </citation>
    <scope>NUCLEOTIDE SEQUENCE [LARGE SCALE GENOMIC DNA]</scope>
    <source>
        <strain evidence="11 12">S</strain>
    </source>
</reference>
<dbReference type="GO" id="GO:0005525">
    <property type="term" value="F:GTP binding"/>
    <property type="evidence" value="ECO:0007669"/>
    <property type="project" value="UniProtKB-KW"/>
</dbReference>
<dbReference type="FunFam" id="3.40.50.300:FF:000692">
    <property type="entry name" value="Guanine nucleotide-binding protein subunit alpha"/>
    <property type="match status" value="1"/>
</dbReference>
<dbReference type="SUPFAM" id="SSF52540">
    <property type="entry name" value="P-loop containing nucleoside triphosphate hydrolases"/>
    <property type="match status" value="1"/>
</dbReference>
<keyword evidence="7" id="KW-0807">Transducer</keyword>
<accession>A0A2G9UQ67</accession>